<protein>
    <submittedName>
        <fullName evidence="3">Uncharacterized protein</fullName>
    </submittedName>
</protein>
<feature type="region of interest" description="Disordered" evidence="1">
    <location>
        <begin position="87"/>
        <end position="115"/>
    </location>
</feature>
<feature type="transmembrane region" description="Helical" evidence="2">
    <location>
        <begin position="32"/>
        <end position="65"/>
    </location>
</feature>
<evidence type="ECO:0000256" key="2">
    <source>
        <dbReference type="SAM" id="Phobius"/>
    </source>
</evidence>
<keyword evidence="2" id="KW-0812">Transmembrane</keyword>
<keyword evidence="2" id="KW-0472">Membrane</keyword>
<proteinExistence type="predicted"/>
<dbReference type="Proteomes" id="UP000198611">
    <property type="component" value="Unassembled WGS sequence"/>
</dbReference>
<sequence>MRTRNLAYIAPPLAVMQAGGTGIPCAGPVGLFWLGGIGALVAGTITTHTWLVGLGLILWALAAIWARETVQAIREDRFDLRRGCQSGDSTLCRQAPPEAHEADPLEQFRNGPSGN</sequence>
<evidence type="ECO:0000313" key="3">
    <source>
        <dbReference type="EMBL" id="SFD23994.1"/>
    </source>
</evidence>
<name>A0A1I1QPF2_9GAMM</name>
<accession>A0A1I1QPF2</accession>
<keyword evidence="4" id="KW-1185">Reference proteome</keyword>
<gene>
    <name evidence="3" type="ORF">SAMN05660831_01210</name>
</gene>
<dbReference type="EMBL" id="FOMJ01000003">
    <property type="protein sequence ID" value="SFD23994.1"/>
    <property type="molecule type" value="Genomic_DNA"/>
</dbReference>
<reference evidence="3 4" key="1">
    <citation type="submission" date="2016-10" db="EMBL/GenBank/DDBJ databases">
        <authorList>
            <person name="de Groot N.N."/>
        </authorList>
    </citation>
    <scope>NUCLEOTIDE SEQUENCE [LARGE SCALE GENOMIC DNA]</scope>
    <source>
        <strain evidence="3 4">HL3</strain>
    </source>
</reference>
<keyword evidence="2" id="KW-1133">Transmembrane helix</keyword>
<evidence type="ECO:0000256" key="1">
    <source>
        <dbReference type="SAM" id="MobiDB-lite"/>
    </source>
</evidence>
<dbReference type="RefSeq" id="WP_093427871.1">
    <property type="nucleotide sequence ID" value="NZ_FOMJ01000003.1"/>
</dbReference>
<organism evidence="3 4">
    <name type="scientific">Thiohalospira halophila DSM 15071</name>
    <dbReference type="NCBI Taxonomy" id="1123397"/>
    <lineage>
        <taxon>Bacteria</taxon>
        <taxon>Pseudomonadati</taxon>
        <taxon>Pseudomonadota</taxon>
        <taxon>Gammaproteobacteria</taxon>
        <taxon>Thiohalospirales</taxon>
        <taxon>Thiohalospiraceae</taxon>
        <taxon>Thiohalospira</taxon>
    </lineage>
</organism>
<dbReference type="AlphaFoldDB" id="A0A1I1QPF2"/>
<evidence type="ECO:0000313" key="4">
    <source>
        <dbReference type="Proteomes" id="UP000198611"/>
    </source>
</evidence>